<feature type="transmembrane region" description="Helical" evidence="9">
    <location>
        <begin position="6"/>
        <end position="26"/>
    </location>
</feature>
<evidence type="ECO:0000313" key="11">
    <source>
        <dbReference type="EMBL" id="RMX46374.1"/>
    </source>
</evidence>
<dbReference type="Gene3D" id="3.40.190.10">
    <property type="entry name" value="Periplasmic binding protein-like II"/>
    <property type="match status" value="1"/>
</dbReference>
<feature type="transmembrane region" description="Helical" evidence="9">
    <location>
        <begin position="193"/>
        <end position="209"/>
    </location>
</feature>
<dbReference type="OrthoDB" id="415460at2759"/>
<dbReference type="GO" id="GO:0005251">
    <property type="term" value="F:delayed rectifier potassium channel activity"/>
    <property type="evidence" value="ECO:0007669"/>
    <property type="project" value="TreeGrafter"/>
</dbReference>
<keyword evidence="6 9" id="KW-0472">Membrane</keyword>
<comment type="caution">
    <text evidence="11">The sequence shown here is derived from an EMBL/GenBank/DDBJ whole genome shotgun (WGS) entry which is preliminary data.</text>
</comment>
<keyword evidence="4 9" id="KW-1133">Transmembrane helix</keyword>
<feature type="domain" description="Potassium channel" evidence="10">
    <location>
        <begin position="160"/>
        <end position="240"/>
    </location>
</feature>
<evidence type="ECO:0000256" key="2">
    <source>
        <dbReference type="ARBA" id="ARBA00022448"/>
    </source>
</evidence>
<dbReference type="Proteomes" id="UP000275408">
    <property type="component" value="Unassembled WGS sequence"/>
</dbReference>
<evidence type="ECO:0000256" key="6">
    <source>
        <dbReference type="ARBA" id="ARBA00023136"/>
    </source>
</evidence>
<feature type="region of interest" description="Disordered" evidence="8">
    <location>
        <begin position="509"/>
        <end position="528"/>
    </location>
</feature>
<accession>A0A3M6TYK5</accession>
<dbReference type="SUPFAM" id="SSF53850">
    <property type="entry name" value="Periplasmic binding protein-like II"/>
    <property type="match status" value="1"/>
</dbReference>
<keyword evidence="3 9" id="KW-0812">Transmembrane</keyword>
<dbReference type="STRING" id="46731.A0A3M6TYK5"/>
<name>A0A3M6TYK5_POCDA</name>
<gene>
    <name evidence="11" type="ORF">pdam_00000583</name>
</gene>
<dbReference type="InterPro" id="IPR013099">
    <property type="entry name" value="K_chnl_dom"/>
</dbReference>
<evidence type="ECO:0000256" key="4">
    <source>
        <dbReference type="ARBA" id="ARBA00022989"/>
    </source>
</evidence>
<dbReference type="PANTHER" id="PTHR11537">
    <property type="entry name" value="VOLTAGE-GATED POTASSIUM CHANNEL"/>
    <property type="match status" value="1"/>
</dbReference>
<dbReference type="SUPFAM" id="SSF81324">
    <property type="entry name" value="Voltage-gated potassium channels"/>
    <property type="match status" value="1"/>
</dbReference>
<evidence type="ECO:0000259" key="10">
    <source>
        <dbReference type="Pfam" id="PF07885"/>
    </source>
</evidence>
<dbReference type="Gene3D" id="1.10.287.70">
    <property type="match status" value="1"/>
</dbReference>
<reference evidence="11 12" key="1">
    <citation type="journal article" date="2018" name="Sci. Rep.">
        <title>Comparative analysis of the Pocillopora damicornis genome highlights role of immune system in coral evolution.</title>
        <authorList>
            <person name="Cunning R."/>
            <person name="Bay R.A."/>
            <person name="Gillette P."/>
            <person name="Baker A.C."/>
            <person name="Traylor-Knowles N."/>
        </authorList>
    </citation>
    <scope>NUCLEOTIDE SEQUENCE [LARGE SCALE GENOMIC DNA]</scope>
    <source>
        <strain evidence="11">RSMAS</strain>
        <tissue evidence="11">Whole animal</tissue>
    </source>
</reference>
<evidence type="ECO:0000256" key="8">
    <source>
        <dbReference type="SAM" id="MobiDB-lite"/>
    </source>
</evidence>
<evidence type="ECO:0000313" key="12">
    <source>
        <dbReference type="Proteomes" id="UP000275408"/>
    </source>
</evidence>
<comment type="subcellular location">
    <subcellularLocation>
        <location evidence="1">Membrane</location>
        <topology evidence="1">Multi-pass membrane protein</topology>
    </subcellularLocation>
</comment>
<evidence type="ECO:0000256" key="3">
    <source>
        <dbReference type="ARBA" id="ARBA00022692"/>
    </source>
</evidence>
<proteinExistence type="predicted"/>
<organism evidence="11 12">
    <name type="scientific">Pocillopora damicornis</name>
    <name type="common">Cauliflower coral</name>
    <name type="synonym">Millepora damicornis</name>
    <dbReference type="NCBI Taxonomy" id="46731"/>
    <lineage>
        <taxon>Eukaryota</taxon>
        <taxon>Metazoa</taxon>
        <taxon>Cnidaria</taxon>
        <taxon>Anthozoa</taxon>
        <taxon>Hexacorallia</taxon>
        <taxon>Scleractinia</taxon>
        <taxon>Astrocoeniina</taxon>
        <taxon>Pocilloporidae</taxon>
        <taxon>Pocillopora</taxon>
    </lineage>
</organism>
<dbReference type="PANTHER" id="PTHR11537:SF252">
    <property type="entry name" value="POTASSIUM VOLTAGE-GATED CHANNEL PROTEIN SHAW"/>
    <property type="match status" value="1"/>
</dbReference>
<evidence type="ECO:0000256" key="5">
    <source>
        <dbReference type="ARBA" id="ARBA00023065"/>
    </source>
</evidence>
<dbReference type="GO" id="GO:0008076">
    <property type="term" value="C:voltage-gated potassium channel complex"/>
    <property type="evidence" value="ECO:0007669"/>
    <property type="project" value="InterPro"/>
</dbReference>
<keyword evidence="5" id="KW-0406">Ion transport</keyword>
<keyword evidence="2" id="KW-0813">Transport</keyword>
<evidence type="ECO:0000256" key="9">
    <source>
        <dbReference type="SAM" id="Phobius"/>
    </source>
</evidence>
<dbReference type="AlphaFoldDB" id="A0A3M6TYK5"/>
<dbReference type="EMBL" id="RCHS01002704">
    <property type="protein sequence ID" value="RMX46374.1"/>
    <property type="molecule type" value="Genomic_DNA"/>
</dbReference>
<feature type="transmembrane region" description="Helical" evidence="9">
    <location>
        <begin position="221"/>
        <end position="240"/>
    </location>
</feature>
<keyword evidence="12" id="KW-1185">Reference proteome</keyword>
<dbReference type="InterPro" id="IPR028325">
    <property type="entry name" value="VG_K_chnl"/>
</dbReference>
<keyword evidence="7" id="KW-0407">Ion channel</keyword>
<feature type="transmembrane region" description="Helical" evidence="9">
    <location>
        <begin position="391"/>
        <end position="413"/>
    </location>
</feature>
<evidence type="ECO:0000256" key="7">
    <source>
        <dbReference type="ARBA" id="ARBA00023303"/>
    </source>
</evidence>
<feature type="transmembrane region" description="Helical" evidence="9">
    <location>
        <begin position="149"/>
        <end position="173"/>
    </location>
</feature>
<evidence type="ECO:0000256" key="1">
    <source>
        <dbReference type="ARBA" id="ARBA00004141"/>
    </source>
</evidence>
<dbReference type="GO" id="GO:0015276">
    <property type="term" value="F:ligand-gated monoatomic ion channel activity"/>
    <property type="evidence" value="ECO:0007669"/>
    <property type="project" value="InterPro"/>
</dbReference>
<protein>
    <recommendedName>
        <fullName evidence="10">Potassium channel domain-containing protein</fullName>
    </recommendedName>
</protein>
<dbReference type="Pfam" id="PF07885">
    <property type="entry name" value="Ion_trans_2"/>
    <property type="match status" value="1"/>
</dbReference>
<dbReference type="OMA" id="QGFWWAF"/>
<sequence>MLYEMFSIVYFLFLLGTSATVSMVSYPNCDQLSSTELSFDVEFWTTRPYTNCRATSTTKRTSLQSCTEGLLGKFLRQMIRPSKISFKPTGNMFQKTSSNNTKNVTIAIPFMIKRNTNDPCEIKVHHSKGPAYIAKRNQMRPLTQLGRSFINGGQIIGLTLILTVISGVFMWVLDRHKNPVDFPPSFIRGSWQGFWWAFVTMTTVGYGDTSPKSVPARLYSILWMLLGMVAFSVLTANFTSSLNYEIEEDLNLFGKTVAVLNGSLARQVAVSEGAKYKEYKDLNAMIAALIKQKNPPINGFLIDRHMAVASLEQLKNNTLAIGRTIDYDYYIGMSITPPYNSTQLCNVIKKCATDVLKSKDFELTALQILSHSVPVIETVKQTASLFEDYEFLIILLALFGILVGGGLIWEYFYYKPKMERINKVNDFEMEGDDGRKESERAILYTNEVEEMCEECKAKVENIMKEEGKKRWQSMQTIISPLEGFSIIGSQLSSIPGVSSIRRIGSEIPHNVQNLTRKSKKNKKDGMQP</sequence>
<dbReference type="GO" id="GO:0001508">
    <property type="term" value="P:action potential"/>
    <property type="evidence" value="ECO:0007669"/>
    <property type="project" value="TreeGrafter"/>
</dbReference>